<dbReference type="eggNOG" id="KOG1290">
    <property type="taxonomic scope" value="Eukaryota"/>
</dbReference>
<protein>
    <recommendedName>
        <fullName evidence="3">Protein kinase domain-containing protein</fullName>
    </recommendedName>
</protein>
<dbReference type="SUPFAM" id="SSF56112">
    <property type="entry name" value="Protein kinase-like (PK-like)"/>
    <property type="match status" value="1"/>
</dbReference>
<accession>A7EVD6</accession>
<evidence type="ECO:0008006" key="3">
    <source>
        <dbReference type="Google" id="ProtNLM"/>
    </source>
</evidence>
<dbReference type="AlphaFoldDB" id="A7EVD6"/>
<gene>
    <name evidence="1" type="ORF">SS1G_09294</name>
</gene>
<dbReference type="HOGENOM" id="CLU_1687749_0_0_1"/>
<proteinExistence type="predicted"/>
<name>A7EVD6_SCLS1</name>
<dbReference type="Gene3D" id="1.10.510.10">
    <property type="entry name" value="Transferase(Phosphotransferase) domain 1"/>
    <property type="match status" value="1"/>
</dbReference>
<dbReference type="InParanoid" id="A7EVD6"/>
<dbReference type="Gene3D" id="3.30.200.20">
    <property type="entry name" value="Phosphorylase Kinase, domain 1"/>
    <property type="match status" value="1"/>
</dbReference>
<evidence type="ECO:0000313" key="2">
    <source>
        <dbReference type="Proteomes" id="UP000001312"/>
    </source>
</evidence>
<organism evidence="1 2">
    <name type="scientific">Sclerotinia sclerotiorum (strain ATCC 18683 / 1980 / Ss-1)</name>
    <name type="common">White mold</name>
    <name type="synonym">Whetzelinia sclerotiorum</name>
    <dbReference type="NCBI Taxonomy" id="665079"/>
    <lineage>
        <taxon>Eukaryota</taxon>
        <taxon>Fungi</taxon>
        <taxon>Dikarya</taxon>
        <taxon>Ascomycota</taxon>
        <taxon>Pezizomycotina</taxon>
        <taxon>Leotiomycetes</taxon>
        <taxon>Helotiales</taxon>
        <taxon>Sclerotiniaceae</taxon>
        <taxon>Sclerotinia</taxon>
    </lineage>
</organism>
<keyword evidence="2" id="KW-1185">Reference proteome</keyword>
<evidence type="ECO:0000313" key="1">
    <source>
        <dbReference type="EMBL" id="EDN93428.1"/>
    </source>
</evidence>
<dbReference type="KEGG" id="ssl:SS1G_09294"/>
<reference evidence="2" key="1">
    <citation type="journal article" date="2011" name="PLoS Genet.">
        <title>Genomic analysis of the necrotrophic fungal pathogens Sclerotinia sclerotiorum and Botrytis cinerea.</title>
        <authorList>
            <person name="Amselem J."/>
            <person name="Cuomo C.A."/>
            <person name="van Kan J.A."/>
            <person name="Viaud M."/>
            <person name="Benito E.P."/>
            <person name="Couloux A."/>
            <person name="Coutinho P.M."/>
            <person name="de Vries R.P."/>
            <person name="Dyer P.S."/>
            <person name="Fillinger S."/>
            <person name="Fournier E."/>
            <person name="Gout L."/>
            <person name="Hahn M."/>
            <person name="Kohn L."/>
            <person name="Lapalu N."/>
            <person name="Plummer K.M."/>
            <person name="Pradier J.M."/>
            <person name="Quevillon E."/>
            <person name="Sharon A."/>
            <person name="Simon A."/>
            <person name="ten Have A."/>
            <person name="Tudzynski B."/>
            <person name="Tudzynski P."/>
            <person name="Wincker P."/>
            <person name="Andrew M."/>
            <person name="Anthouard V."/>
            <person name="Beever R.E."/>
            <person name="Beffa R."/>
            <person name="Benoit I."/>
            <person name="Bouzid O."/>
            <person name="Brault B."/>
            <person name="Chen Z."/>
            <person name="Choquer M."/>
            <person name="Collemare J."/>
            <person name="Cotton P."/>
            <person name="Danchin E.G."/>
            <person name="Da Silva C."/>
            <person name="Gautier A."/>
            <person name="Giraud C."/>
            <person name="Giraud T."/>
            <person name="Gonzalez C."/>
            <person name="Grossetete S."/>
            <person name="Guldener U."/>
            <person name="Henrissat B."/>
            <person name="Howlett B.J."/>
            <person name="Kodira C."/>
            <person name="Kretschmer M."/>
            <person name="Lappartient A."/>
            <person name="Leroch M."/>
            <person name="Levis C."/>
            <person name="Mauceli E."/>
            <person name="Neuveglise C."/>
            <person name="Oeser B."/>
            <person name="Pearson M."/>
            <person name="Poulain J."/>
            <person name="Poussereau N."/>
            <person name="Quesneville H."/>
            <person name="Rascle C."/>
            <person name="Schumacher J."/>
            <person name="Segurens B."/>
            <person name="Sexton A."/>
            <person name="Silva E."/>
            <person name="Sirven C."/>
            <person name="Soanes D.M."/>
            <person name="Talbot N.J."/>
            <person name="Templeton M."/>
            <person name="Yandava C."/>
            <person name="Yarden O."/>
            <person name="Zeng Q."/>
            <person name="Rollins J.A."/>
            <person name="Lebrun M.H."/>
            <person name="Dickman M."/>
        </authorList>
    </citation>
    <scope>NUCLEOTIDE SEQUENCE [LARGE SCALE GENOMIC DNA]</scope>
    <source>
        <strain evidence="2">ATCC 18683 / 1980 / Ss-1</strain>
    </source>
</reference>
<dbReference type="STRING" id="665079.A7EVD6"/>
<dbReference type="GeneID" id="5485733"/>
<dbReference type="Proteomes" id="UP000001312">
    <property type="component" value="Unassembled WGS sequence"/>
</dbReference>
<dbReference type="InterPro" id="IPR011009">
    <property type="entry name" value="Kinase-like_dom_sf"/>
</dbReference>
<dbReference type="RefSeq" id="XP_001589573.1">
    <property type="nucleotide sequence ID" value="XM_001589523.1"/>
</dbReference>
<sequence>MNIGDIFASKYQVVGKLGYSVTSTVWLARDLQDLRYRLPDGIFTEELLKNSLKQLFLAIDYIHTEYIKADNIFSQIEDESILDAFTNAEMRNPSPRKSINGVTVYTSRQLEIPKFFGDSVLSDFGSVVRGDEKRNHNAGPQIYRVVLYCVFSGLCL</sequence>
<dbReference type="EMBL" id="CH476633">
    <property type="protein sequence ID" value="EDN93428.1"/>
    <property type="molecule type" value="Genomic_DNA"/>
</dbReference>